<dbReference type="Proteomes" id="UP000623440">
    <property type="component" value="Unassembled WGS sequence"/>
</dbReference>
<dbReference type="EMBL" id="JACJSI010000001">
    <property type="protein sequence ID" value="MBD2528192.1"/>
    <property type="molecule type" value="Genomic_DNA"/>
</dbReference>
<accession>A0ABR8DHI6</accession>
<sequence length="52" mass="5906">MVIPEGFLPIGFTSPNLLPYQNVVSYIHNLSMDNYMDRTTVTTRTTTEAELI</sequence>
<keyword evidence="2" id="KW-1185">Reference proteome</keyword>
<reference evidence="1 2" key="1">
    <citation type="journal article" date="2020" name="ISME J.">
        <title>Comparative genomics reveals insights into cyanobacterial evolution and habitat adaptation.</title>
        <authorList>
            <person name="Chen M.Y."/>
            <person name="Teng W.K."/>
            <person name="Zhao L."/>
            <person name="Hu C.X."/>
            <person name="Zhou Y.K."/>
            <person name="Han B.P."/>
            <person name="Song L.R."/>
            <person name="Shu W.S."/>
        </authorList>
    </citation>
    <scope>NUCLEOTIDE SEQUENCE [LARGE SCALE GENOMIC DNA]</scope>
    <source>
        <strain evidence="1 2">FACHB-838</strain>
    </source>
</reference>
<evidence type="ECO:0000313" key="2">
    <source>
        <dbReference type="Proteomes" id="UP000623440"/>
    </source>
</evidence>
<protein>
    <submittedName>
        <fullName evidence="1">Uncharacterized protein</fullName>
    </submittedName>
</protein>
<proteinExistence type="predicted"/>
<evidence type="ECO:0000313" key="1">
    <source>
        <dbReference type="EMBL" id="MBD2528192.1"/>
    </source>
</evidence>
<organism evidence="1 2">
    <name type="scientific">Nostoc flagelliforme FACHB-838</name>
    <dbReference type="NCBI Taxonomy" id="2692904"/>
    <lineage>
        <taxon>Bacteria</taxon>
        <taxon>Bacillati</taxon>
        <taxon>Cyanobacteriota</taxon>
        <taxon>Cyanophyceae</taxon>
        <taxon>Nostocales</taxon>
        <taxon>Nostocaceae</taxon>
        <taxon>Nostoc</taxon>
    </lineage>
</organism>
<gene>
    <name evidence="1" type="ORF">H6G97_00915</name>
</gene>
<name>A0ABR8DHI6_9NOSO</name>
<comment type="caution">
    <text evidence="1">The sequence shown here is derived from an EMBL/GenBank/DDBJ whole genome shotgun (WGS) entry which is preliminary data.</text>
</comment>